<proteinExistence type="predicted"/>
<dbReference type="Proteomes" id="UP000515146">
    <property type="component" value="Unplaced"/>
</dbReference>
<keyword evidence="1" id="KW-1185">Reference proteome</keyword>
<gene>
    <name evidence="2" type="primary">LOC113795633</name>
</gene>
<name>A0A6P6Y8E7_DERPT</name>
<accession>A0A6P6Y8E7</accession>
<dbReference type="AlphaFoldDB" id="A0A6P6Y8E7"/>
<dbReference type="OrthoDB" id="646197at2759"/>
<dbReference type="KEGG" id="dpte:113795633"/>
<dbReference type="InParanoid" id="A0A6P6Y8E7"/>
<reference evidence="2" key="1">
    <citation type="submission" date="2025-08" db="UniProtKB">
        <authorList>
            <consortium name="RefSeq"/>
        </authorList>
    </citation>
    <scope>IDENTIFICATION</scope>
    <source>
        <strain evidence="2">Airmid</strain>
    </source>
</reference>
<dbReference type="RefSeq" id="XP_027201637.1">
    <property type="nucleotide sequence ID" value="XM_027345836.1"/>
</dbReference>
<sequence length="891" mass="105867">MIFVCLVFFEIVSFFFEKWEFFFCCPGQNMASILNRLNPKIDIKSKQQQQHHQQHQQSNQLLLNPRSNDWFDRFIEISTQLCFDDFNPKWLIDIHANIIHDLYDDSIGVEIHLHLLSLLEQMFPLFDCQEKVAETFQTLLSLIERNYKSRQRTIIIPRLYYCATSLLLFFKDSVIDSDHISKLFSNFLRTLLTKTNTDQQSFEYDTCLDCLREISSTFPEMFNVEISNDFKLLQRAPKNLQEAYFMLPLFDLENNLDKIRNLIQQFDDYISDIKFYHICMDVHHLILSGKYNTDKLSLLILRPFLSKFIISNQIHQIQFALKLLIEFGFDIYSSREEELFLRQMVQASTIPSIPVGHRLLLLAFIRIAFESIYEPPLNSPPLSLLNSLYPLLFDGPDTQEKKLQILNQSTFIISDDEFFNLFYRFYRQCSTDKRNYIRASNGLFHLMNQSIRKRTQLTDRLLQLLLDSFFNTQYLHYIRKFSLFCRDHKELGQKLVDNFIAKLMMMTKDQDNSKMESLKNLPITITSYKVYIVYLEFIDWFLSVAHRHIRLTEFQTEFLINFIHRNSFHYTDSSTMALQCCTSILYYQRVTQKVKGALFSLLEWLRNERKSDLEASSLAQIYLLALRTLTEESIKQVFTSDEEEFLLYQTPEIFEQYLLNVKNTLQQCPIQIERSKINIVRQKYCQPPFSKIISFDLSLDQHSRFNRIFAIEIRFKCKQNNSFEKLIQIPCLDDKQKPIRIDLPIDFLINDTIQLIIEVKFVDIRGNIYDHHQNQIEPISFEDLLISFEQINIDQIKTNKQWTEHLDLIQTIIICLPDYHTIQSFIDHHQWLESFIINDDSIQNSTLLFVIGTTPDRLVIGSIKLINQCINIELETNHYGIMPALFSRFRK</sequence>
<evidence type="ECO:0000313" key="1">
    <source>
        <dbReference type="Proteomes" id="UP000515146"/>
    </source>
</evidence>
<evidence type="ECO:0000313" key="2">
    <source>
        <dbReference type="RefSeq" id="XP_027201637.1"/>
    </source>
</evidence>
<dbReference type="OMA" id="LMLHHMA"/>
<organism evidence="1 2">
    <name type="scientific">Dermatophagoides pteronyssinus</name>
    <name type="common">European house dust mite</name>
    <dbReference type="NCBI Taxonomy" id="6956"/>
    <lineage>
        <taxon>Eukaryota</taxon>
        <taxon>Metazoa</taxon>
        <taxon>Ecdysozoa</taxon>
        <taxon>Arthropoda</taxon>
        <taxon>Chelicerata</taxon>
        <taxon>Arachnida</taxon>
        <taxon>Acari</taxon>
        <taxon>Acariformes</taxon>
        <taxon>Sarcoptiformes</taxon>
        <taxon>Astigmata</taxon>
        <taxon>Psoroptidia</taxon>
        <taxon>Analgoidea</taxon>
        <taxon>Pyroglyphidae</taxon>
        <taxon>Dermatophagoidinae</taxon>
        <taxon>Dermatophagoides</taxon>
    </lineage>
</organism>
<protein>
    <submittedName>
        <fullName evidence="2">Uncharacterized protein LOC113795633</fullName>
    </submittedName>
</protein>